<name>A0A3P2ELA3_KLEPN</name>
<protein>
    <submittedName>
        <fullName evidence="2">Uncharacterized protein</fullName>
    </submittedName>
</protein>
<accession>A0A3P2ELA3</accession>
<evidence type="ECO:0000313" key="2">
    <source>
        <dbReference type="EMBL" id="RRE43831.1"/>
    </source>
</evidence>
<dbReference type="EMBL" id="RCZY01000002">
    <property type="protein sequence ID" value="RRE43831.1"/>
    <property type="molecule type" value="Genomic_DNA"/>
</dbReference>
<sequence>MGIDKKTTVLAENIEEKHKDFEEKRAILIEKQTTLKNLLATRESLKEEAHHQSGEWERNLLASGGVETEASDTTTLLSGMAMQNWSALTH</sequence>
<proteinExistence type="predicted"/>
<keyword evidence="1" id="KW-0175">Coiled coil</keyword>
<evidence type="ECO:0000256" key="1">
    <source>
        <dbReference type="SAM" id="Coils"/>
    </source>
</evidence>
<dbReference type="Proteomes" id="UP000272440">
    <property type="component" value="Unassembled WGS sequence"/>
</dbReference>
<evidence type="ECO:0000313" key="3">
    <source>
        <dbReference type="Proteomes" id="UP000272440"/>
    </source>
</evidence>
<comment type="caution">
    <text evidence="2">The sequence shown here is derived from an EMBL/GenBank/DDBJ whole genome shotgun (WGS) entry which is preliminary data.</text>
</comment>
<reference evidence="2 3" key="1">
    <citation type="journal article" date="2019" name="Antimicrob. Agents Chemother.">
        <title>Applying Rapid Whole Genome Sequencing to Predict Phenotypic Antimicrobial Susceptibility Testing Results Among Carbapenem-Resistant Klebsiella pneumoniae Clinical Isolates.</title>
        <authorList>
            <person name="Tamma P.D."/>
            <person name="Fan Y."/>
            <person name="Bergman Y."/>
            <person name="Pertea G."/>
            <person name="Kazmi A."/>
            <person name="Lewis S."/>
            <person name="Carroll K.C."/>
            <person name="Schatz M.C."/>
            <person name="Timp W."/>
            <person name="Simner P.J."/>
        </authorList>
    </citation>
    <scope>NUCLEOTIDE SEQUENCE [LARGE SCALE GENOMIC DNA]</scope>
    <source>
        <strain evidence="2 3">KLPN_33</strain>
    </source>
</reference>
<gene>
    <name evidence="2" type="ORF">EAO28_18925</name>
</gene>
<dbReference type="AlphaFoldDB" id="A0A3P2ELA3"/>
<organism evidence="2 3">
    <name type="scientific">Klebsiella pneumoniae</name>
    <dbReference type="NCBI Taxonomy" id="573"/>
    <lineage>
        <taxon>Bacteria</taxon>
        <taxon>Pseudomonadati</taxon>
        <taxon>Pseudomonadota</taxon>
        <taxon>Gammaproteobacteria</taxon>
        <taxon>Enterobacterales</taxon>
        <taxon>Enterobacteriaceae</taxon>
        <taxon>Klebsiella/Raoultella group</taxon>
        <taxon>Klebsiella</taxon>
        <taxon>Klebsiella pneumoniae complex</taxon>
    </lineage>
</organism>
<feature type="coiled-coil region" evidence="1">
    <location>
        <begin position="11"/>
        <end position="55"/>
    </location>
</feature>